<protein>
    <submittedName>
        <fullName evidence="2">Uncharacterized protein</fullName>
    </submittedName>
</protein>
<dbReference type="AlphaFoldDB" id="J3L686"/>
<dbReference type="HOGENOM" id="CLU_2310405_0_0_1"/>
<reference evidence="2" key="1">
    <citation type="journal article" date="2013" name="Nat. Commun.">
        <title>Whole-genome sequencing of Oryza brachyantha reveals mechanisms underlying Oryza genome evolution.</title>
        <authorList>
            <person name="Chen J."/>
            <person name="Huang Q."/>
            <person name="Gao D."/>
            <person name="Wang J."/>
            <person name="Lang Y."/>
            <person name="Liu T."/>
            <person name="Li B."/>
            <person name="Bai Z."/>
            <person name="Luis Goicoechea J."/>
            <person name="Liang C."/>
            <person name="Chen C."/>
            <person name="Zhang W."/>
            <person name="Sun S."/>
            <person name="Liao Y."/>
            <person name="Zhang X."/>
            <person name="Yang L."/>
            <person name="Song C."/>
            <person name="Wang M."/>
            <person name="Shi J."/>
            <person name="Liu G."/>
            <person name="Liu J."/>
            <person name="Zhou H."/>
            <person name="Zhou W."/>
            <person name="Yu Q."/>
            <person name="An N."/>
            <person name="Chen Y."/>
            <person name="Cai Q."/>
            <person name="Wang B."/>
            <person name="Liu B."/>
            <person name="Min J."/>
            <person name="Huang Y."/>
            <person name="Wu H."/>
            <person name="Li Z."/>
            <person name="Zhang Y."/>
            <person name="Yin Y."/>
            <person name="Song W."/>
            <person name="Jiang J."/>
            <person name="Jackson S.A."/>
            <person name="Wing R.A."/>
            <person name="Wang J."/>
            <person name="Chen M."/>
        </authorList>
    </citation>
    <scope>NUCLEOTIDE SEQUENCE [LARGE SCALE GENOMIC DNA]</scope>
    <source>
        <strain evidence="2">cv. IRGC 101232</strain>
    </source>
</reference>
<name>J3L686_ORYBR</name>
<evidence type="ECO:0000313" key="2">
    <source>
        <dbReference type="EnsemblPlants" id="OB01G47420.1"/>
    </source>
</evidence>
<accession>J3L686</accession>
<evidence type="ECO:0000256" key="1">
    <source>
        <dbReference type="SAM" id="MobiDB-lite"/>
    </source>
</evidence>
<dbReference type="Proteomes" id="UP000006038">
    <property type="component" value="Chromosome 1"/>
</dbReference>
<dbReference type="Gramene" id="OB01G47420.1">
    <property type="protein sequence ID" value="OB01G47420.1"/>
    <property type="gene ID" value="OB01G47420"/>
</dbReference>
<feature type="region of interest" description="Disordered" evidence="1">
    <location>
        <begin position="1"/>
        <end position="38"/>
    </location>
</feature>
<evidence type="ECO:0000313" key="3">
    <source>
        <dbReference type="Proteomes" id="UP000006038"/>
    </source>
</evidence>
<sequence length="100" mass="9825">MVRLASLTGTRYGERSNRGARCGGGGGESGLLSSSSTGRFTTEARLFSSSRCGIETACGGAAGPLGLASPPSLSAISKLELELNLNAPAPAPPSSSAALA</sequence>
<keyword evidence="3" id="KW-1185">Reference proteome</keyword>
<dbReference type="EnsemblPlants" id="OB01G47420.1">
    <property type="protein sequence ID" value="OB01G47420.1"/>
    <property type="gene ID" value="OB01G47420"/>
</dbReference>
<proteinExistence type="predicted"/>
<reference evidence="2" key="2">
    <citation type="submission" date="2013-04" db="UniProtKB">
        <authorList>
            <consortium name="EnsemblPlants"/>
        </authorList>
    </citation>
    <scope>IDENTIFICATION</scope>
</reference>
<organism evidence="2">
    <name type="scientific">Oryza brachyantha</name>
    <name type="common">malo sina</name>
    <dbReference type="NCBI Taxonomy" id="4533"/>
    <lineage>
        <taxon>Eukaryota</taxon>
        <taxon>Viridiplantae</taxon>
        <taxon>Streptophyta</taxon>
        <taxon>Embryophyta</taxon>
        <taxon>Tracheophyta</taxon>
        <taxon>Spermatophyta</taxon>
        <taxon>Magnoliopsida</taxon>
        <taxon>Liliopsida</taxon>
        <taxon>Poales</taxon>
        <taxon>Poaceae</taxon>
        <taxon>BOP clade</taxon>
        <taxon>Oryzoideae</taxon>
        <taxon>Oryzeae</taxon>
        <taxon>Oryzinae</taxon>
        <taxon>Oryza</taxon>
    </lineage>
</organism>